<dbReference type="PANTHER" id="PTHR11803:SF58">
    <property type="entry name" value="PROTEIN HMF1-RELATED"/>
    <property type="match status" value="1"/>
</dbReference>
<comment type="caution">
    <text evidence="2">The sequence shown here is derived from an EMBL/GenBank/DDBJ whole genome shotgun (WGS) entry which is preliminary data.</text>
</comment>
<dbReference type="GO" id="GO:0005829">
    <property type="term" value="C:cytosol"/>
    <property type="evidence" value="ECO:0007669"/>
    <property type="project" value="TreeGrafter"/>
</dbReference>
<reference evidence="2 3" key="1">
    <citation type="submission" date="2019-11" db="EMBL/GenBank/DDBJ databases">
        <title>Metabolism of dissolved organic matter in forest soils.</title>
        <authorList>
            <person name="Cyle K.T."/>
            <person name="Wilhelm R.C."/>
            <person name="Martinez C.E."/>
        </authorList>
    </citation>
    <scope>NUCLEOTIDE SEQUENCE [LARGE SCALE GENOMIC DNA]</scope>
    <source>
        <strain evidence="2 3">5N</strain>
    </source>
</reference>
<dbReference type="PANTHER" id="PTHR11803">
    <property type="entry name" value="2-IMINOBUTANOATE/2-IMINOPROPANOATE DEAMINASE RIDA"/>
    <property type="match status" value="1"/>
</dbReference>
<evidence type="ECO:0000256" key="1">
    <source>
        <dbReference type="ARBA" id="ARBA00010552"/>
    </source>
</evidence>
<organism evidence="2 3">
    <name type="scientific">Paraburkholderia elongata</name>
    <dbReference type="NCBI Taxonomy" id="2675747"/>
    <lineage>
        <taxon>Bacteria</taxon>
        <taxon>Pseudomonadati</taxon>
        <taxon>Pseudomonadota</taxon>
        <taxon>Betaproteobacteria</taxon>
        <taxon>Burkholderiales</taxon>
        <taxon>Burkholderiaceae</taxon>
        <taxon>Paraburkholderia</taxon>
    </lineage>
</organism>
<sequence length="144" mass="15282">MMTSALPVKANEFLTTPETDKRAYSLSVSTRGGKTVYLAGQLNIADIGNKPLPGDFDGQARAAFQRIEKTLEAAGGKLSDIVSMTVFITDVRNGGHFSDIRKEFFAPGKYPASALIAIRNLGVPGALIEIQAIAVVGGNDNRSL</sequence>
<dbReference type="SUPFAM" id="SSF55298">
    <property type="entry name" value="YjgF-like"/>
    <property type="match status" value="1"/>
</dbReference>
<dbReference type="Proteomes" id="UP000655523">
    <property type="component" value="Unassembled WGS sequence"/>
</dbReference>
<dbReference type="EMBL" id="WOEZ01000199">
    <property type="protein sequence ID" value="NPT59766.1"/>
    <property type="molecule type" value="Genomic_DNA"/>
</dbReference>
<dbReference type="Pfam" id="PF01042">
    <property type="entry name" value="Ribonuc_L-PSP"/>
    <property type="match status" value="1"/>
</dbReference>
<gene>
    <name evidence="2" type="ORF">GNZ13_35740</name>
</gene>
<comment type="similarity">
    <text evidence="1">Belongs to the RutC family.</text>
</comment>
<evidence type="ECO:0000313" key="2">
    <source>
        <dbReference type="EMBL" id="NPT59766.1"/>
    </source>
</evidence>
<protein>
    <submittedName>
        <fullName evidence="2">RidA family protein</fullName>
    </submittedName>
</protein>
<dbReference type="Gene3D" id="3.30.1330.40">
    <property type="entry name" value="RutC-like"/>
    <property type="match status" value="1"/>
</dbReference>
<dbReference type="AlphaFoldDB" id="A0A972NU61"/>
<dbReference type="InterPro" id="IPR006175">
    <property type="entry name" value="YjgF/YER057c/UK114"/>
</dbReference>
<dbReference type="InterPro" id="IPR035959">
    <property type="entry name" value="RutC-like_sf"/>
</dbReference>
<dbReference type="CDD" id="cd00448">
    <property type="entry name" value="YjgF_YER057c_UK114_family"/>
    <property type="match status" value="1"/>
</dbReference>
<accession>A0A972NU61</accession>
<keyword evidence="3" id="KW-1185">Reference proteome</keyword>
<dbReference type="GO" id="GO:0019239">
    <property type="term" value="F:deaminase activity"/>
    <property type="evidence" value="ECO:0007669"/>
    <property type="project" value="TreeGrafter"/>
</dbReference>
<evidence type="ECO:0000313" key="3">
    <source>
        <dbReference type="Proteomes" id="UP000655523"/>
    </source>
</evidence>
<proteinExistence type="inferred from homology"/>
<name>A0A972NU61_9BURK</name>